<evidence type="ECO:0000259" key="2">
    <source>
        <dbReference type="Pfam" id="PF07859"/>
    </source>
</evidence>
<dbReference type="PANTHER" id="PTHR48081:SF8">
    <property type="entry name" value="ALPHA_BETA HYDROLASE FOLD-3 DOMAIN-CONTAINING PROTEIN-RELATED"/>
    <property type="match status" value="1"/>
</dbReference>
<feature type="domain" description="Alpha/beta hydrolase fold-3" evidence="2">
    <location>
        <begin position="80"/>
        <end position="279"/>
    </location>
</feature>
<dbReference type="Proteomes" id="UP000297975">
    <property type="component" value="Unassembled WGS sequence"/>
</dbReference>
<dbReference type="OrthoDB" id="9815425at2"/>
<evidence type="ECO:0000313" key="4">
    <source>
        <dbReference type="Proteomes" id="UP000297975"/>
    </source>
</evidence>
<dbReference type="InterPro" id="IPR013094">
    <property type="entry name" value="AB_hydrolase_3"/>
</dbReference>
<dbReference type="AlphaFoldDB" id="A0A4Y8IJN4"/>
<keyword evidence="1 3" id="KW-0378">Hydrolase</keyword>
<protein>
    <submittedName>
        <fullName evidence="3">Alpha/beta hydrolase</fullName>
    </submittedName>
</protein>
<evidence type="ECO:0000256" key="1">
    <source>
        <dbReference type="ARBA" id="ARBA00022801"/>
    </source>
</evidence>
<dbReference type="Pfam" id="PF07859">
    <property type="entry name" value="Abhydrolase_3"/>
    <property type="match status" value="1"/>
</dbReference>
<dbReference type="InterPro" id="IPR029058">
    <property type="entry name" value="AB_hydrolase_fold"/>
</dbReference>
<dbReference type="Gene3D" id="3.40.50.1820">
    <property type="entry name" value="alpha/beta hydrolase"/>
    <property type="match status" value="1"/>
</dbReference>
<dbReference type="SUPFAM" id="SSF53474">
    <property type="entry name" value="alpha/beta-Hydrolases"/>
    <property type="match status" value="1"/>
</dbReference>
<dbReference type="InterPro" id="IPR050300">
    <property type="entry name" value="GDXG_lipolytic_enzyme"/>
</dbReference>
<proteinExistence type="predicted"/>
<organism evidence="3 4">
    <name type="scientific">Filobacillus milosensis</name>
    <dbReference type="NCBI Taxonomy" id="94137"/>
    <lineage>
        <taxon>Bacteria</taxon>
        <taxon>Bacillati</taxon>
        <taxon>Bacillota</taxon>
        <taxon>Bacilli</taxon>
        <taxon>Bacillales</taxon>
        <taxon>Bacillaceae</taxon>
        <taxon>Filobacillus</taxon>
    </lineage>
</organism>
<reference evidence="3 4" key="1">
    <citation type="submission" date="2019-03" db="EMBL/GenBank/DDBJ databases">
        <authorList>
            <person name="He R.-H."/>
        </authorList>
    </citation>
    <scope>NUCLEOTIDE SEQUENCE [LARGE SCALE GENOMIC DNA]</scope>
    <source>
        <strain evidence="4">SH 714</strain>
    </source>
</reference>
<name>A0A4Y8IJN4_9BACI</name>
<dbReference type="PANTHER" id="PTHR48081">
    <property type="entry name" value="AB HYDROLASE SUPERFAMILY PROTEIN C4A8.06C"/>
    <property type="match status" value="1"/>
</dbReference>
<dbReference type="EMBL" id="SOPW01000010">
    <property type="protein sequence ID" value="TFB19514.1"/>
    <property type="molecule type" value="Genomic_DNA"/>
</dbReference>
<gene>
    <name evidence="3" type="ORF">E3U55_10135</name>
</gene>
<evidence type="ECO:0000313" key="3">
    <source>
        <dbReference type="EMBL" id="TFB19514.1"/>
    </source>
</evidence>
<comment type="caution">
    <text evidence="3">The sequence shown here is derived from an EMBL/GenBank/DDBJ whole genome shotgun (WGS) entry which is preliminary data.</text>
</comment>
<accession>A0A4Y8IJN4</accession>
<sequence>MRRSVCSWLFERFLLMRGTKKRYSNKDLFAQFMNEKSVENAKAYVIPENLLKKYKLQHQEIDGANVYYFNRHTSKDHKHIIYLHGGAYVNNPLGFHWAFLDQIHEATGAAITVPVYLKAPNYTYERSFELVLTIYKNLLEEYNPNQIIIMGDSAGGGMGLAFAQWLQELELPQPGQLILLSPWLDITMTNPDLHTLERKDPMLAIYGTSEMGKTWAGDTNVTHYKLSPINGSLRDLGGISIFVGTHELLLADARLLLKKAKEQDVAINYFEYPRMNHCFPVFPIPEAKDATRKIIGLIQEDVNGPKTTGLFANVDV</sequence>
<dbReference type="RefSeq" id="WP_134340312.1">
    <property type="nucleotide sequence ID" value="NZ_SOPW01000010.1"/>
</dbReference>
<keyword evidence="4" id="KW-1185">Reference proteome</keyword>
<dbReference type="GO" id="GO:0016787">
    <property type="term" value="F:hydrolase activity"/>
    <property type="evidence" value="ECO:0007669"/>
    <property type="project" value="UniProtKB-KW"/>
</dbReference>